<evidence type="ECO:0000256" key="19">
    <source>
        <dbReference type="SAM" id="MobiDB-lite"/>
    </source>
</evidence>
<feature type="compositionally biased region" description="Polar residues" evidence="19">
    <location>
        <begin position="689"/>
        <end position="700"/>
    </location>
</feature>
<proteinExistence type="predicted"/>
<dbReference type="OrthoDB" id="63989at2759"/>
<evidence type="ECO:0000256" key="17">
    <source>
        <dbReference type="ARBA" id="ARBA00048659"/>
    </source>
</evidence>
<keyword evidence="12" id="KW-0067">ATP-binding</keyword>
<dbReference type="EC" id="2.7.11.1" evidence="3"/>
<sequence length="1236" mass="142016">MINSITIRSRLLRFLTLITFLLSFTQSKHLKLKENKKELISKLHIGSSSIPQSQSTHIKSLNPKTVQTVQNAVSGSEATLQRKKGILNLFETNLSNIALLSDINGGLHAIDRYSGERFWSIFHEECEYHNANETKACPGLVDVQETKINEDDSEDYQFSETLIVEPYGEGSLYFFNIFTGLHKIPATIKQLVDQSPIQLKTLVVVDSKGTLLEDEKIYTGHKKSVIYSIDALSGEVLAVYGDDAEKSKMNFQRLTNTNAAMEATHLSSSTVATTPQPSDDFNSYKTNSNSSGSKNEKAKEIKPLTIGRTTYNLEIHSPLQNTKYNISFTTWQHNSLDNNLISKYGWPTDNNLIIPVSKKDGLVVGLDLGEILKNGNNEKQSIKWVTGGMNIMKAGEIVNVFDIFEENSSDLHQGESFVLPHPFMAHDYYKRIHEYNLLPNSVYLSKTNAGSWFALSRYTYPALVDSAPISIYQRRNFDDKTNLFDARDIEGVHYIADKQFNDYYEDRNKYDYQLKLHRRYHSLNDFDDSSEHLPAVYFNNDYLLNQLKPKHKYKVEDDYTADGYLPYIEDTDNFDYFDKPPDVFHNKPPHMNDDLRHRFGFPMDPFLGPKKLTFTEEVTRGFLHMIGWSVFKIFETISFVLIIFLIIILISKVTLGTNFKVLIEKSGFKFSFEQENMRLIESSTLALPTSSNISENNNPGTEIESDNDDVDTLHESEVKKPQFIDASGMSQRKKRKRGKRSGTKSKVKKESVSQSEIFTSIKDHSYDEEHSDSINTSDQTVISSMESTDKKLVNITLSNKILGYGSAGTVVYQGSFQNRSVAVKRLLLEFYDIASQEIKLLTMSDDHPNVVRYYCSEVTDKFLYIALELCSTSLDCVIEKAKFFNSRKMAEIYENFDSIDCLRQITSGVDYLHGLKIVHRDLKPQNILVSLTSKNKVRVIISDFGVCKKLETEESSYKTNNKGPVGTQGWRAPELLLLKNSGIVSNNNSLEDLSLNKFTPVETDMHDDIVKDLEEKNRLTRAMDIFSLGCIFYYVLSDGKHPFGKSYIRENNIIKDQYDLSDIKMDPTMKHYEIAAHFLIVDMINANPSLRPTASKILKYPLFWDTLKNLEFLLKVSDRMEVERRDPPSPLLLKFNAVSPNIISNGDWMKNFDTIYIENLGKYRKYQKDKIIDLLRTFRNKYHHFMDLQDDLKLLFSPFPDGFFTYYIRRFPTLIIEIYNFVDENLKDDQILKDFF</sequence>
<keyword evidence="5" id="KW-0808">Transferase</keyword>
<feature type="region of interest" description="Disordered" evidence="19">
    <location>
        <begin position="724"/>
        <end position="751"/>
    </location>
</feature>
<dbReference type="CDD" id="cd10422">
    <property type="entry name" value="RNase_Ire1"/>
    <property type="match status" value="1"/>
</dbReference>
<evidence type="ECO:0000256" key="2">
    <source>
        <dbReference type="ARBA" id="ARBA00004479"/>
    </source>
</evidence>
<protein>
    <recommendedName>
        <fullName evidence="3">non-specific serine/threonine protein kinase</fullName>
        <ecNumber evidence="3">2.7.11.1</ecNumber>
    </recommendedName>
</protein>
<evidence type="ECO:0000256" key="14">
    <source>
        <dbReference type="ARBA" id="ARBA00022989"/>
    </source>
</evidence>
<evidence type="ECO:0000256" key="9">
    <source>
        <dbReference type="ARBA" id="ARBA00022741"/>
    </source>
</evidence>
<keyword evidence="9" id="KW-0547">Nucleotide-binding</keyword>
<evidence type="ECO:0000259" key="23">
    <source>
        <dbReference type="PROSITE" id="PS51392"/>
    </source>
</evidence>
<dbReference type="PROSITE" id="PS00108">
    <property type="entry name" value="PROTEIN_KINASE_ST"/>
    <property type="match status" value="1"/>
</dbReference>
<dbReference type="GO" id="GO:0016787">
    <property type="term" value="F:hydrolase activity"/>
    <property type="evidence" value="ECO:0007669"/>
    <property type="project" value="UniProtKB-KW"/>
</dbReference>
<evidence type="ECO:0000256" key="3">
    <source>
        <dbReference type="ARBA" id="ARBA00012513"/>
    </source>
</evidence>
<dbReference type="FunFam" id="1.10.510.10:FF:000572">
    <property type="entry name" value="Serine/threonine-protein kinase/endoribonuclease IRE1"/>
    <property type="match status" value="1"/>
</dbReference>
<evidence type="ECO:0000256" key="21">
    <source>
        <dbReference type="SAM" id="SignalP"/>
    </source>
</evidence>
<dbReference type="SUPFAM" id="SSF56112">
    <property type="entry name" value="Protein kinase-like (PK-like)"/>
    <property type="match status" value="1"/>
</dbReference>
<evidence type="ECO:0000256" key="18">
    <source>
        <dbReference type="ARBA" id="ARBA00048977"/>
    </source>
</evidence>
<comment type="caution">
    <text evidence="24">The sequence shown here is derived from an EMBL/GenBank/DDBJ whole genome shotgun (WGS) entry which is preliminary data.</text>
</comment>
<feature type="compositionally biased region" description="Polar residues" evidence="19">
    <location>
        <begin position="266"/>
        <end position="293"/>
    </location>
</feature>
<dbReference type="InterPro" id="IPR018391">
    <property type="entry name" value="PQQ_b-propeller_rpt"/>
</dbReference>
<dbReference type="GO" id="GO:0004674">
    <property type="term" value="F:protein serine/threonine kinase activity"/>
    <property type="evidence" value="ECO:0007669"/>
    <property type="project" value="UniProtKB-KW"/>
</dbReference>
<dbReference type="InterPro" id="IPR038357">
    <property type="entry name" value="KEN_sf"/>
</dbReference>
<dbReference type="SMART" id="SM00580">
    <property type="entry name" value="PUG"/>
    <property type="match status" value="1"/>
</dbReference>
<keyword evidence="4" id="KW-0723">Serine/threonine-protein kinase</keyword>
<evidence type="ECO:0000256" key="4">
    <source>
        <dbReference type="ARBA" id="ARBA00022527"/>
    </source>
</evidence>
<dbReference type="Gene3D" id="3.30.200.20">
    <property type="entry name" value="Phosphorylase Kinase, domain 1"/>
    <property type="match status" value="1"/>
</dbReference>
<dbReference type="InterPro" id="IPR000719">
    <property type="entry name" value="Prot_kinase_dom"/>
</dbReference>
<dbReference type="FunFam" id="3.30.200.20:FF:000077">
    <property type="entry name" value="Putative Serine/threonine-protein kinase/endoribonuclease IRE1"/>
    <property type="match status" value="1"/>
</dbReference>
<keyword evidence="8 21" id="KW-0732">Signal</keyword>
<evidence type="ECO:0000256" key="1">
    <source>
        <dbReference type="ARBA" id="ARBA00001946"/>
    </source>
</evidence>
<name>A0A1E5R8S9_9ASCO</name>
<dbReference type="GO" id="GO:0004521">
    <property type="term" value="F:RNA endonuclease activity"/>
    <property type="evidence" value="ECO:0007669"/>
    <property type="project" value="InterPro"/>
</dbReference>
<comment type="cofactor">
    <cofactor evidence="1">
        <name>Mg(2+)</name>
        <dbReference type="ChEBI" id="CHEBI:18420"/>
    </cofactor>
</comment>
<keyword evidence="15 20" id="KW-0472">Membrane</keyword>
<dbReference type="GO" id="GO:0046872">
    <property type="term" value="F:metal ion binding"/>
    <property type="evidence" value="ECO:0007669"/>
    <property type="project" value="UniProtKB-KW"/>
</dbReference>
<dbReference type="Gene3D" id="1.20.1440.180">
    <property type="entry name" value="KEN domain"/>
    <property type="match status" value="1"/>
</dbReference>
<dbReference type="EMBL" id="LPNL01000007">
    <property type="protein sequence ID" value="OEJ83304.1"/>
    <property type="molecule type" value="Genomic_DNA"/>
</dbReference>
<feature type="transmembrane region" description="Helical" evidence="20">
    <location>
        <begin position="625"/>
        <end position="650"/>
    </location>
</feature>
<feature type="region of interest" description="Disordered" evidence="19">
    <location>
        <begin position="689"/>
        <end position="710"/>
    </location>
</feature>
<feature type="domain" description="KEN" evidence="23">
    <location>
        <begin position="1106"/>
        <end position="1236"/>
    </location>
</feature>
<dbReference type="AlphaFoldDB" id="A0A1E5R8S9"/>
<dbReference type="Pfam" id="PF06479">
    <property type="entry name" value="Ribonuc_2-5A"/>
    <property type="match status" value="1"/>
</dbReference>
<dbReference type="PROSITE" id="PS50011">
    <property type="entry name" value="PROTEIN_KINASE_DOM"/>
    <property type="match status" value="1"/>
</dbReference>
<keyword evidence="16" id="KW-0325">Glycoprotein</keyword>
<evidence type="ECO:0000256" key="7">
    <source>
        <dbReference type="ARBA" id="ARBA00022723"/>
    </source>
</evidence>
<evidence type="ECO:0000256" key="10">
    <source>
        <dbReference type="ARBA" id="ARBA00022777"/>
    </source>
</evidence>
<dbReference type="GO" id="GO:0036498">
    <property type="term" value="P:IRE1-mediated unfolded protein response"/>
    <property type="evidence" value="ECO:0007669"/>
    <property type="project" value="TreeGrafter"/>
</dbReference>
<keyword evidence="7" id="KW-0479">Metal-binding</keyword>
<evidence type="ECO:0000313" key="25">
    <source>
        <dbReference type="Proteomes" id="UP000095605"/>
    </source>
</evidence>
<evidence type="ECO:0000256" key="11">
    <source>
        <dbReference type="ARBA" id="ARBA00022801"/>
    </source>
</evidence>
<dbReference type="GO" id="GO:0006397">
    <property type="term" value="P:mRNA processing"/>
    <property type="evidence" value="ECO:0007669"/>
    <property type="project" value="InterPro"/>
</dbReference>
<organism evidence="24 25">
    <name type="scientific">Hanseniaspora opuntiae</name>
    <dbReference type="NCBI Taxonomy" id="211096"/>
    <lineage>
        <taxon>Eukaryota</taxon>
        <taxon>Fungi</taxon>
        <taxon>Dikarya</taxon>
        <taxon>Ascomycota</taxon>
        <taxon>Saccharomycotina</taxon>
        <taxon>Saccharomycetes</taxon>
        <taxon>Saccharomycodales</taxon>
        <taxon>Saccharomycodaceae</taxon>
        <taxon>Hanseniaspora</taxon>
    </lineage>
</organism>
<dbReference type="SMART" id="SM00220">
    <property type="entry name" value="S_TKc"/>
    <property type="match status" value="1"/>
</dbReference>
<keyword evidence="14 20" id="KW-1133">Transmembrane helix</keyword>
<evidence type="ECO:0000259" key="22">
    <source>
        <dbReference type="PROSITE" id="PS50011"/>
    </source>
</evidence>
<evidence type="ECO:0000256" key="5">
    <source>
        <dbReference type="ARBA" id="ARBA00022679"/>
    </source>
</evidence>
<accession>A0A1E5R8S9</accession>
<evidence type="ECO:0000256" key="20">
    <source>
        <dbReference type="SAM" id="Phobius"/>
    </source>
</evidence>
<dbReference type="GO" id="GO:1990604">
    <property type="term" value="C:IRE1-TRAF2-ASK1 complex"/>
    <property type="evidence" value="ECO:0007669"/>
    <property type="project" value="TreeGrafter"/>
</dbReference>
<evidence type="ECO:0000256" key="6">
    <source>
        <dbReference type="ARBA" id="ARBA00022692"/>
    </source>
</evidence>
<dbReference type="SMART" id="SM00564">
    <property type="entry name" value="PQQ"/>
    <property type="match status" value="2"/>
</dbReference>
<keyword evidence="10 24" id="KW-0418">Kinase</keyword>
<keyword evidence="6 20" id="KW-0812">Transmembrane</keyword>
<dbReference type="Proteomes" id="UP000095605">
    <property type="component" value="Unassembled WGS sequence"/>
</dbReference>
<keyword evidence="13" id="KW-0460">Magnesium</keyword>
<feature type="signal peptide" evidence="21">
    <location>
        <begin position="1"/>
        <end position="27"/>
    </location>
</feature>
<evidence type="ECO:0000256" key="15">
    <source>
        <dbReference type="ARBA" id="ARBA00023136"/>
    </source>
</evidence>
<evidence type="ECO:0000256" key="16">
    <source>
        <dbReference type="ARBA" id="ARBA00023180"/>
    </source>
</evidence>
<dbReference type="Gene3D" id="1.10.510.10">
    <property type="entry name" value="Transferase(Phosphotransferase) domain 1"/>
    <property type="match status" value="1"/>
</dbReference>
<evidence type="ECO:0000256" key="12">
    <source>
        <dbReference type="ARBA" id="ARBA00022840"/>
    </source>
</evidence>
<gene>
    <name evidence="24" type="ORF">AWRI3578_g3199</name>
</gene>
<keyword evidence="25" id="KW-1185">Reference proteome</keyword>
<dbReference type="InterPro" id="IPR010513">
    <property type="entry name" value="KEN_dom"/>
</dbReference>
<dbReference type="GO" id="GO:0005524">
    <property type="term" value="F:ATP binding"/>
    <property type="evidence" value="ECO:0007669"/>
    <property type="project" value="UniProtKB-KW"/>
</dbReference>
<comment type="subcellular location">
    <subcellularLocation>
        <location evidence="2">Membrane</location>
        <topology evidence="2">Single-pass type I membrane protein</topology>
    </subcellularLocation>
</comment>
<evidence type="ECO:0000256" key="8">
    <source>
        <dbReference type="ARBA" id="ARBA00022729"/>
    </source>
</evidence>
<dbReference type="InterPro" id="IPR011009">
    <property type="entry name" value="Kinase-like_dom_sf"/>
</dbReference>
<dbReference type="Pfam" id="PF00069">
    <property type="entry name" value="Pkinase"/>
    <property type="match status" value="2"/>
</dbReference>
<dbReference type="PANTHER" id="PTHR13954">
    <property type="entry name" value="IRE1-RELATED"/>
    <property type="match status" value="1"/>
</dbReference>
<feature type="region of interest" description="Disordered" evidence="19">
    <location>
        <begin position="266"/>
        <end position="300"/>
    </location>
</feature>
<reference evidence="25" key="1">
    <citation type="journal article" date="2016" name="Genome Announc.">
        <title>Genome sequences of three species of Hanseniaspora isolated from spontaneous wine fermentations.</title>
        <authorList>
            <person name="Sternes P.R."/>
            <person name="Lee D."/>
            <person name="Kutyna D.R."/>
            <person name="Borneman A.R."/>
        </authorList>
    </citation>
    <scope>NUCLEOTIDE SEQUENCE [LARGE SCALE GENOMIC DNA]</scope>
    <source>
        <strain evidence="25">AWRI3578</strain>
    </source>
</reference>
<evidence type="ECO:0000313" key="24">
    <source>
        <dbReference type="EMBL" id="OEJ83304.1"/>
    </source>
</evidence>
<keyword evidence="11" id="KW-0378">Hydrolase</keyword>
<comment type="catalytic activity">
    <reaction evidence="18">
        <text>L-seryl-[protein] + ATP = O-phospho-L-seryl-[protein] + ADP + H(+)</text>
        <dbReference type="Rhea" id="RHEA:17989"/>
        <dbReference type="Rhea" id="RHEA-COMP:9863"/>
        <dbReference type="Rhea" id="RHEA-COMP:11604"/>
        <dbReference type="ChEBI" id="CHEBI:15378"/>
        <dbReference type="ChEBI" id="CHEBI:29999"/>
        <dbReference type="ChEBI" id="CHEBI:30616"/>
        <dbReference type="ChEBI" id="CHEBI:83421"/>
        <dbReference type="ChEBI" id="CHEBI:456216"/>
        <dbReference type="EC" id="2.7.11.1"/>
    </reaction>
    <physiologicalReaction direction="left-to-right" evidence="18">
        <dbReference type="Rhea" id="RHEA:17990"/>
    </physiologicalReaction>
</comment>
<evidence type="ECO:0000256" key="13">
    <source>
        <dbReference type="ARBA" id="ARBA00022842"/>
    </source>
</evidence>
<dbReference type="InterPro" id="IPR045133">
    <property type="entry name" value="IRE1/2-like"/>
</dbReference>
<comment type="catalytic activity">
    <reaction evidence="17">
        <text>L-threonyl-[protein] + ATP = O-phospho-L-threonyl-[protein] + ADP + H(+)</text>
        <dbReference type="Rhea" id="RHEA:46608"/>
        <dbReference type="Rhea" id="RHEA-COMP:11060"/>
        <dbReference type="Rhea" id="RHEA-COMP:11605"/>
        <dbReference type="ChEBI" id="CHEBI:15378"/>
        <dbReference type="ChEBI" id="CHEBI:30013"/>
        <dbReference type="ChEBI" id="CHEBI:30616"/>
        <dbReference type="ChEBI" id="CHEBI:61977"/>
        <dbReference type="ChEBI" id="CHEBI:456216"/>
        <dbReference type="EC" id="2.7.11.1"/>
    </reaction>
    <physiologicalReaction direction="left-to-right" evidence="17">
        <dbReference type="Rhea" id="RHEA:46609"/>
    </physiologicalReaction>
</comment>
<dbReference type="GO" id="GO:0051082">
    <property type="term" value="F:unfolded protein binding"/>
    <property type="evidence" value="ECO:0007669"/>
    <property type="project" value="TreeGrafter"/>
</dbReference>
<feature type="compositionally biased region" description="Basic residues" evidence="19">
    <location>
        <begin position="731"/>
        <end position="747"/>
    </location>
</feature>
<dbReference type="PROSITE" id="PS51392">
    <property type="entry name" value="KEN"/>
    <property type="match status" value="1"/>
</dbReference>
<dbReference type="PANTHER" id="PTHR13954:SF6">
    <property type="entry name" value="NON-SPECIFIC SERINE_THREONINE PROTEIN KINASE"/>
    <property type="match status" value="1"/>
</dbReference>
<dbReference type="InterPro" id="IPR008271">
    <property type="entry name" value="Ser/Thr_kinase_AS"/>
</dbReference>
<dbReference type="GO" id="GO:0070059">
    <property type="term" value="P:intrinsic apoptotic signaling pathway in response to endoplasmic reticulum stress"/>
    <property type="evidence" value="ECO:0007669"/>
    <property type="project" value="TreeGrafter"/>
</dbReference>
<feature type="domain" description="Protein kinase" evidence="22">
    <location>
        <begin position="796"/>
        <end position="1103"/>
    </location>
</feature>
<feature type="chain" id="PRO_5009184653" description="non-specific serine/threonine protein kinase" evidence="21">
    <location>
        <begin position="28"/>
        <end position="1236"/>
    </location>
</feature>